<reference evidence="1 2" key="1">
    <citation type="journal article" date="2021" name="Sci. Rep.">
        <title>Genome sequencing of the multicellular alga Astrephomene provides insights into convergent evolution of germ-soma differentiation.</title>
        <authorList>
            <person name="Yamashita S."/>
            <person name="Yamamoto K."/>
            <person name="Matsuzaki R."/>
            <person name="Suzuki S."/>
            <person name="Yamaguchi H."/>
            <person name="Hirooka S."/>
            <person name="Minakuchi Y."/>
            <person name="Miyagishima S."/>
            <person name="Kawachi M."/>
            <person name="Toyoda A."/>
            <person name="Nozaki H."/>
        </authorList>
    </citation>
    <scope>NUCLEOTIDE SEQUENCE [LARGE SCALE GENOMIC DNA]</scope>
    <source>
        <strain evidence="1 2">NIES-4017</strain>
    </source>
</reference>
<dbReference type="InterPro" id="IPR015943">
    <property type="entry name" value="WD40/YVTN_repeat-like_dom_sf"/>
</dbReference>
<accession>A0AAD3HIW3</accession>
<dbReference type="PANTHER" id="PTHR45521">
    <property type="entry name" value="TSET COMPLEX MEMBER TSTF"/>
    <property type="match status" value="1"/>
</dbReference>
<dbReference type="InterPro" id="IPR036322">
    <property type="entry name" value="WD40_repeat_dom_sf"/>
</dbReference>
<dbReference type="EMBL" id="BMAR01000004">
    <property type="protein sequence ID" value="GFR42994.1"/>
    <property type="molecule type" value="Genomic_DNA"/>
</dbReference>
<dbReference type="InterPro" id="IPR053290">
    <property type="entry name" value="TSET_complex_member"/>
</dbReference>
<sequence>MAMLSLKVFHPASDKVRQVEFHPVLPWIVSATKSDHVCVWDWRTKQVVWEAQLGGSDDDTCADAELARLHLRDPAFAPNPSLLHPIPTGSKREPSGHVRDVRFLDTDVAQVHLAWQHAMSAGCGSPPPRAEEIRTLLGQRLLVIACEARVLVVNLANRRVTELGRALLEGKAPTSLAFLLRSGAPVGLNGAHNGHGNGFSGGPGYHGPTHQGGLLESPVLAVGCADGVVRCLQLYPVKPVGRLVSAHKTPVVAMAAVGHRGQRLESLVVGHQGGSVALYEPLFTGGRSPVMVGPGESSAPRADVKAHDRELLPGSLVAGPLAEDPEETRCLLYTAGSDHRVCGLDPASLKEIAKVKVERAPLTCMAAWPRGYAASGVHCMLLGTEGGHLLLAHPPSGSVRLAMELEGIVPAGHKRVPKVYGLHVHPTMPGLVAVASNTGTAVLTLAAPQPPLPVAPLPLMSPAQALHDGSSGGAAAFFGGGGGGGGGGATYVTAMGPKVFCVTAEALPNQAHAEFAPNQVVGKLQVATDTPPGRALLSVSADGSHVAVSWPGARQYAVYRQGASAWSEVVRGHGTSVAWHCSRSVFAALEEEPPAAPALPVLGGKSFKDQKKAEKQAEAARAAMEAAAKAAAATAAVRIRELRGADGVGGGPLGPPGGTLDLHGDMPSFVQGGPLLAVTVRRSIKSESLELSAGGRGGDGAPHALHLYDWLSGRRVGPELPEPLHMAWDPSRTMLALAYPSQLLVLRVQPDFQVVTTLPVSATQSLEWAARQLYIATPTHILCALLAPAAPHVPTLTATSLAAAPPLAASAAAAAAANAAPARLIVLAGPGVQTACTSGAAVQEGLLPPPAVRPPGPLTLLGPRDACLWMVGVMGQPLALALAHPGLRCCCLVASGDLQGAVTLAARALAPELHDQLAALMTDMDGLRGAAAAATLPGISLATELRLRTLMRHWQQAVEAAEAMLLGYSRRPPPGGFASAVAAAAFGSGAGRGVGGAMLGDEFVDVGAAAGGMPASAPAHPEDLDWTQPLREASSSAKAAAAATVAARGPGHTAAITVAAPCGGGGGAPTAVTIQLVLGLLEDLIGAAMYDVARHLAKALVVHAVNMPGEQLLRVAAVMAQAGMKTDLPALAHSVSAGGDSSSRESAALMAAMLSGHTALVQDSLREGGAQPLAALQARVYGLSAAAESMAVWRRQLAAAAPGGSSAALGRLDVGVAG</sequence>
<name>A0AAD3HIW3_9CHLO</name>
<protein>
    <submittedName>
        <fullName evidence="1">Uncharacterized protein</fullName>
    </submittedName>
</protein>
<dbReference type="AlphaFoldDB" id="A0AAD3HIW3"/>
<comment type="caution">
    <text evidence="1">The sequence shown here is derived from an EMBL/GenBank/DDBJ whole genome shotgun (WGS) entry which is preliminary data.</text>
</comment>
<organism evidence="1 2">
    <name type="scientific">Astrephomene gubernaculifera</name>
    <dbReference type="NCBI Taxonomy" id="47775"/>
    <lineage>
        <taxon>Eukaryota</taxon>
        <taxon>Viridiplantae</taxon>
        <taxon>Chlorophyta</taxon>
        <taxon>core chlorophytes</taxon>
        <taxon>Chlorophyceae</taxon>
        <taxon>CS clade</taxon>
        <taxon>Chlamydomonadales</taxon>
        <taxon>Astrephomenaceae</taxon>
        <taxon>Astrephomene</taxon>
    </lineage>
</organism>
<dbReference type="Proteomes" id="UP001054857">
    <property type="component" value="Unassembled WGS sequence"/>
</dbReference>
<proteinExistence type="predicted"/>
<evidence type="ECO:0000313" key="1">
    <source>
        <dbReference type="EMBL" id="GFR42994.1"/>
    </source>
</evidence>
<dbReference type="PANTHER" id="PTHR45521:SF2">
    <property type="entry name" value="TRANSDUCIN_WD40 REPEAT-LIKE SUPERFAMILY PROTEIN"/>
    <property type="match status" value="1"/>
</dbReference>
<gene>
    <name evidence="1" type="ORF">Agub_g3993</name>
</gene>
<dbReference type="SUPFAM" id="SSF50978">
    <property type="entry name" value="WD40 repeat-like"/>
    <property type="match status" value="1"/>
</dbReference>
<dbReference type="Gene3D" id="2.130.10.10">
    <property type="entry name" value="YVTN repeat-like/Quinoprotein amine dehydrogenase"/>
    <property type="match status" value="1"/>
</dbReference>
<evidence type="ECO:0000313" key="2">
    <source>
        <dbReference type="Proteomes" id="UP001054857"/>
    </source>
</evidence>
<keyword evidence="2" id="KW-1185">Reference proteome</keyword>